<reference evidence="3" key="1">
    <citation type="journal article" date="2021" name="PeerJ">
        <title>Extensive microbial diversity within the chicken gut microbiome revealed by metagenomics and culture.</title>
        <authorList>
            <person name="Gilroy R."/>
            <person name="Ravi A."/>
            <person name="Getino M."/>
            <person name="Pursley I."/>
            <person name="Horton D.L."/>
            <person name="Alikhan N.F."/>
            <person name="Baker D."/>
            <person name="Gharbi K."/>
            <person name="Hall N."/>
            <person name="Watson M."/>
            <person name="Adriaenssens E.M."/>
            <person name="Foster-Nyarko E."/>
            <person name="Jarju S."/>
            <person name="Secka A."/>
            <person name="Antonio M."/>
            <person name="Oren A."/>
            <person name="Chaudhuri R.R."/>
            <person name="La Ragione R."/>
            <person name="Hildebrand F."/>
            <person name="Pallen M.J."/>
        </authorList>
    </citation>
    <scope>NUCLEOTIDE SEQUENCE</scope>
    <source>
        <strain evidence="3">ChiGjej1B1-98</strain>
    </source>
</reference>
<evidence type="ECO:0000313" key="4">
    <source>
        <dbReference type="Proteomes" id="UP000824005"/>
    </source>
</evidence>
<accession>A0A9D1YTJ8</accession>
<feature type="transmembrane region" description="Helical" evidence="2">
    <location>
        <begin position="265"/>
        <end position="286"/>
    </location>
</feature>
<keyword evidence="2" id="KW-0812">Transmembrane</keyword>
<feature type="transmembrane region" description="Helical" evidence="2">
    <location>
        <begin position="209"/>
        <end position="229"/>
    </location>
</feature>
<evidence type="ECO:0000256" key="2">
    <source>
        <dbReference type="SAM" id="Phobius"/>
    </source>
</evidence>
<feature type="region of interest" description="Disordered" evidence="1">
    <location>
        <begin position="1"/>
        <end position="25"/>
    </location>
</feature>
<proteinExistence type="predicted"/>
<dbReference type="AlphaFoldDB" id="A0A9D1YTJ8"/>
<evidence type="ECO:0000256" key="1">
    <source>
        <dbReference type="SAM" id="MobiDB-lite"/>
    </source>
</evidence>
<name>A0A9D1YTJ8_9MICO</name>
<keyword evidence="2" id="KW-0472">Membrane</keyword>
<feature type="transmembrane region" description="Helical" evidence="2">
    <location>
        <begin position="49"/>
        <end position="69"/>
    </location>
</feature>
<reference evidence="3" key="2">
    <citation type="submission" date="2021-04" db="EMBL/GenBank/DDBJ databases">
        <authorList>
            <person name="Gilroy R."/>
        </authorList>
    </citation>
    <scope>NUCLEOTIDE SEQUENCE</scope>
    <source>
        <strain evidence="3">ChiGjej1B1-98</strain>
    </source>
</reference>
<protein>
    <submittedName>
        <fullName evidence="3">ABC transporter permease</fullName>
    </submittedName>
</protein>
<feature type="transmembrane region" description="Helical" evidence="2">
    <location>
        <begin position="89"/>
        <end position="114"/>
    </location>
</feature>
<feature type="transmembrane region" description="Helical" evidence="2">
    <location>
        <begin position="135"/>
        <end position="159"/>
    </location>
</feature>
<gene>
    <name evidence="3" type="ORF">H9830_04785</name>
</gene>
<feature type="transmembrane region" description="Helical" evidence="2">
    <location>
        <begin position="179"/>
        <end position="202"/>
    </location>
</feature>
<evidence type="ECO:0000313" key="3">
    <source>
        <dbReference type="EMBL" id="HIY65574.1"/>
    </source>
</evidence>
<dbReference type="EMBL" id="DXDC01000138">
    <property type="protein sequence ID" value="HIY65574.1"/>
    <property type="molecule type" value="Genomic_DNA"/>
</dbReference>
<sequence length="291" mass="30560">MNTATVQKTKQDQRVSERTKTSEPVRGSVNFPRLVRAEWIKFTTLRSTWWSLALVAAVSVGLSLLQASAIASFGDEEQASDAAAVNQTAVMVIVFATVLTQLLAVIIGTINVTGEYSTGMIRSTLTAEPRRLPSMLAKALVVGGTLFLFSLVVFALAALVTAPILTDGGVDLTDPDTSVMPLLGAALYLALIAIMGAGLGYIIRNGPGALAMGIGLVFVAPVIVLFFPATPDFEWVFDLAAYLPSNAGQSLFMGEPMSGTLLETWPALLTLIAWTAAAIIGGAAVVKSRDA</sequence>
<keyword evidence="2" id="KW-1133">Transmembrane helix</keyword>
<dbReference type="PANTHER" id="PTHR37305:SF1">
    <property type="entry name" value="MEMBRANE PROTEIN"/>
    <property type="match status" value="1"/>
</dbReference>
<feature type="compositionally biased region" description="Basic and acidic residues" evidence="1">
    <location>
        <begin position="9"/>
        <end position="23"/>
    </location>
</feature>
<dbReference type="Proteomes" id="UP000824005">
    <property type="component" value="Unassembled WGS sequence"/>
</dbReference>
<organism evidence="3 4">
    <name type="scientific">Candidatus Agrococcus pullicola</name>
    <dbReference type="NCBI Taxonomy" id="2838429"/>
    <lineage>
        <taxon>Bacteria</taxon>
        <taxon>Bacillati</taxon>
        <taxon>Actinomycetota</taxon>
        <taxon>Actinomycetes</taxon>
        <taxon>Micrococcales</taxon>
        <taxon>Microbacteriaceae</taxon>
        <taxon>Agrococcus</taxon>
    </lineage>
</organism>
<comment type="caution">
    <text evidence="3">The sequence shown here is derived from an EMBL/GenBank/DDBJ whole genome shotgun (WGS) entry which is preliminary data.</text>
</comment>
<dbReference type="PANTHER" id="PTHR37305">
    <property type="entry name" value="INTEGRAL MEMBRANE PROTEIN-RELATED"/>
    <property type="match status" value="1"/>
</dbReference>